<dbReference type="EMBL" id="JBIXKD010000002">
    <property type="protein sequence ID" value="MFJ5320289.1"/>
    <property type="molecule type" value="Genomic_DNA"/>
</dbReference>
<dbReference type="Proteomes" id="UP001617714">
    <property type="component" value="Unassembled WGS sequence"/>
</dbReference>
<evidence type="ECO:0000256" key="2">
    <source>
        <dbReference type="SAM" id="Phobius"/>
    </source>
</evidence>
<evidence type="ECO:0000313" key="6">
    <source>
        <dbReference type="Proteomes" id="UP001617714"/>
    </source>
</evidence>
<feature type="transmembrane region" description="Helical" evidence="2">
    <location>
        <begin position="32"/>
        <end position="56"/>
    </location>
</feature>
<evidence type="ECO:0000256" key="1">
    <source>
        <dbReference type="SAM" id="MobiDB-lite"/>
    </source>
</evidence>
<evidence type="ECO:0000313" key="4">
    <source>
        <dbReference type="EMBL" id="QHQ25832.1"/>
    </source>
</evidence>
<organism evidence="4 5">
    <name type="scientific">Pectobacterium parvum</name>
    <dbReference type="NCBI Taxonomy" id="2778550"/>
    <lineage>
        <taxon>Bacteria</taxon>
        <taxon>Pseudomonadati</taxon>
        <taxon>Pseudomonadota</taxon>
        <taxon>Gammaproteobacteria</taxon>
        <taxon>Enterobacterales</taxon>
        <taxon>Pectobacteriaceae</taxon>
        <taxon>Pectobacterium</taxon>
    </lineage>
</organism>
<reference evidence="5" key="1">
    <citation type="submission" date="2019-11" db="EMBL/GenBank/DDBJ databases">
        <authorList>
            <person name="Jee S."/>
        </authorList>
    </citation>
    <scope>NUCLEOTIDE SEQUENCE [LARGE SCALE GENOMIC DNA]</scope>
    <source>
        <strain evidence="5">PZ1</strain>
    </source>
</reference>
<keyword evidence="2" id="KW-0812">Transmembrane</keyword>
<reference evidence="3 6" key="3">
    <citation type="submission" date="2024-10" db="EMBL/GenBank/DDBJ databases">
        <authorList>
            <person name="Lu C.-H."/>
        </authorList>
    </citation>
    <scope>NUCLEOTIDE SEQUENCE [LARGE SCALE GENOMIC DNA]</scope>
    <source>
        <strain evidence="3 6">22QBSP01-2</strain>
    </source>
</reference>
<evidence type="ECO:0000313" key="5">
    <source>
        <dbReference type="Proteomes" id="UP000464054"/>
    </source>
</evidence>
<evidence type="ECO:0000313" key="3">
    <source>
        <dbReference type="EMBL" id="MFJ5320289.1"/>
    </source>
</evidence>
<reference evidence="4" key="2">
    <citation type="journal article" date="2022" name="Plant Pathol J">
        <title>Comparative Genomic Analysis of Pathogenic Factors of Pectobacterium Species Isolated in South Korea Using Whole-Genome Sequencing.</title>
        <authorList>
            <person name="Jee S."/>
            <person name="Kang I.J."/>
            <person name="Bak G."/>
            <person name="Kang S."/>
            <person name="Lee J."/>
            <person name="Heu S."/>
            <person name="Hwang I."/>
        </authorList>
    </citation>
    <scope>NUCLEOTIDE SEQUENCE</scope>
    <source>
        <strain evidence="4">PZ1</strain>
    </source>
</reference>
<proteinExistence type="predicted"/>
<keyword evidence="2" id="KW-1133">Transmembrane helix</keyword>
<feature type="region of interest" description="Disordered" evidence="1">
    <location>
        <begin position="88"/>
        <end position="111"/>
    </location>
</feature>
<gene>
    <name evidence="3" type="ORF">ACIPSN_02665</name>
    <name evidence="4" type="ORF">GMX10_18690</name>
</gene>
<dbReference type="RefSeq" id="WP_161547003.1">
    <property type="nucleotide sequence ID" value="NZ_CP046377.1"/>
</dbReference>
<feature type="transmembrane region" description="Helical" evidence="2">
    <location>
        <begin position="6"/>
        <end position="25"/>
    </location>
</feature>
<keyword evidence="6" id="KW-1185">Reference proteome</keyword>
<dbReference type="Proteomes" id="UP000464054">
    <property type="component" value="Chromosome"/>
</dbReference>
<feature type="compositionally biased region" description="Basic and acidic residues" evidence="1">
    <location>
        <begin position="88"/>
        <end position="105"/>
    </location>
</feature>
<dbReference type="AlphaFoldDB" id="A0AAP9IIS0"/>
<sequence>MLNLINYFIVIFFIAVSGTLVKKILFGKNNGAGLVLSIILSIIVAIPNLLFTVRFIEWQPVLSVHTKPNFTFTFLAAYVFYCTIKQNKKEKDSSKLPEDSHEYDKNNPWLK</sequence>
<accession>A0AAP9IIS0</accession>
<protein>
    <submittedName>
        <fullName evidence="4">Uncharacterized protein</fullName>
    </submittedName>
</protein>
<dbReference type="EMBL" id="CP046377">
    <property type="protein sequence ID" value="QHQ25832.1"/>
    <property type="molecule type" value="Genomic_DNA"/>
</dbReference>
<name>A0AAP9IIS0_9GAMM</name>
<keyword evidence="2" id="KW-0472">Membrane</keyword>
<feature type="transmembrane region" description="Helical" evidence="2">
    <location>
        <begin position="68"/>
        <end position="84"/>
    </location>
</feature>